<evidence type="ECO:0000313" key="9">
    <source>
        <dbReference type="Proteomes" id="UP000248395"/>
    </source>
</evidence>
<dbReference type="EMBL" id="QJKC01000006">
    <property type="protein sequence ID" value="PXX48707.1"/>
    <property type="molecule type" value="Genomic_DNA"/>
</dbReference>
<dbReference type="PANTHER" id="PTHR33602">
    <property type="entry name" value="REGULATORY PROTEIN RECX FAMILY PROTEIN"/>
    <property type="match status" value="1"/>
</dbReference>
<feature type="domain" description="RecX second three-helical" evidence="6">
    <location>
        <begin position="51"/>
        <end position="90"/>
    </location>
</feature>
<feature type="domain" description="RecX third three-helical" evidence="7">
    <location>
        <begin position="94"/>
        <end position="138"/>
    </location>
</feature>
<protein>
    <recommendedName>
        <fullName evidence="3 5">Regulatory protein RecX</fullName>
    </recommendedName>
</protein>
<evidence type="ECO:0000256" key="2">
    <source>
        <dbReference type="ARBA" id="ARBA00009695"/>
    </source>
</evidence>
<evidence type="ECO:0000259" key="7">
    <source>
        <dbReference type="Pfam" id="PF21981"/>
    </source>
</evidence>
<evidence type="ECO:0000256" key="5">
    <source>
        <dbReference type="HAMAP-Rule" id="MF_01114"/>
    </source>
</evidence>
<reference evidence="8 9" key="1">
    <citation type="submission" date="2018-05" db="EMBL/GenBank/DDBJ databases">
        <title>Genomic Encyclopedia of Type Strains, Phase IV (KMG-IV): sequencing the most valuable type-strain genomes for metagenomic binning, comparative biology and taxonomic classification.</title>
        <authorList>
            <person name="Goeker M."/>
        </authorList>
    </citation>
    <scope>NUCLEOTIDE SEQUENCE [LARGE SCALE GENOMIC DNA]</scope>
    <source>
        <strain evidence="8 9">DSM 25134</strain>
    </source>
</reference>
<dbReference type="Pfam" id="PF02631">
    <property type="entry name" value="RecX_HTH2"/>
    <property type="match status" value="1"/>
</dbReference>
<evidence type="ECO:0000256" key="4">
    <source>
        <dbReference type="ARBA" id="ARBA00022490"/>
    </source>
</evidence>
<evidence type="ECO:0000259" key="6">
    <source>
        <dbReference type="Pfam" id="PF02631"/>
    </source>
</evidence>
<dbReference type="InterPro" id="IPR003783">
    <property type="entry name" value="Regulatory_RecX"/>
</dbReference>
<comment type="function">
    <text evidence="5">Modulates RecA activity.</text>
</comment>
<keyword evidence="4 5" id="KW-0963">Cytoplasm</keyword>
<evidence type="ECO:0000256" key="1">
    <source>
        <dbReference type="ARBA" id="ARBA00004496"/>
    </source>
</evidence>
<accession>A0A318JLU3</accession>
<dbReference type="Gene3D" id="1.10.10.10">
    <property type="entry name" value="Winged helix-like DNA-binding domain superfamily/Winged helix DNA-binding domain"/>
    <property type="match status" value="3"/>
</dbReference>
<comment type="caution">
    <text evidence="8">The sequence shown here is derived from an EMBL/GenBank/DDBJ whole genome shotgun (WGS) entry which is preliminary data.</text>
</comment>
<comment type="subcellular location">
    <subcellularLocation>
        <location evidence="1 5">Cytoplasm</location>
    </subcellularLocation>
</comment>
<dbReference type="PANTHER" id="PTHR33602:SF1">
    <property type="entry name" value="REGULATORY PROTEIN RECX FAMILY PROTEIN"/>
    <property type="match status" value="1"/>
</dbReference>
<name>A0A318JLU3_9NEIS</name>
<dbReference type="Pfam" id="PF21981">
    <property type="entry name" value="RecX_HTH3"/>
    <property type="match status" value="1"/>
</dbReference>
<evidence type="ECO:0000313" key="8">
    <source>
        <dbReference type="EMBL" id="PXX48707.1"/>
    </source>
</evidence>
<gene>
    <name evidence="5" type="primary">recX</name>
    <name evidence="8" type="ORF">DFR38_10678</name>
</gene>
<dbReference type="RefSeq" id="WP_059286999.1">
    <property type="nucleotide sequence ID" value="NZ_QJKC01000006.1"/>
</dbReference>
<evidence type="ECO:0000256" key="3">
    <source>
        <dbReference type="ARBA" id="ARBA00018111"/>
    </source>
</evidence>
<dbReference type="GO" id="GO:0006282">
    <property type="term" value="P:regulation of DNA repair"/>
    <property type="evidence" value="ECO:0007669"/>
    <property type="project" value="UniProtKB-UniRule"/>
</dbReference>
<dbReference type="InterPro" id="IPR036388">
    <property type="entry name" value="WH-like_DNA-bd_sf"/>
</dbReference>
<dbReference type="AlphaFoldDB" id="A0A318JLU3"/>
<proteinExistence type="inferred from homology"/>
<organism evidence="8 9">
    <name type="scientific">Aquitalea magnusonii</name>
    <dbReference type="NCBI Taxonomy" id="332411"/>
    <lineage>
        <taxon>Bacteria</taxon>
        <taxon>Pseudomonadati</taxon>
        <taxon>Pseudomonadota</taxon>
        <taxon>Betaproteobacteria</taxon>
        <taxon>Neisseriales</taxon>
        <taxon>Chromobacteriaceae</taxon>
        <taxon>Aquitalea</taxon>
    </lineage>
</organism>
<dbReference type="InterPro" id="IPR053925">
    <property type="entry name" value="RecX_HTH_3rd"/>
</dbReference>
<dbReference type="NCBIfam" id="NF001055">
    <property type="entry name" value="PRK00117.2-5"/>
    <property type="match status" value="1"/>
</dbReference>
<sequence length="153" mass="17711">MEKSLKARAVDLLSRREYTRRELERRLAPFAESPEQLATLLDELAERNWQSDSRFAQQFADIKGQKYGSRRLQQEMRQRGVGKEDIAQVLEDRDDLSLARSQWQRKFGSVADTPQERARQMRFLAARGFGMDIIRQVMAGSAMDDDFPPDSAD</sequence>
<dbReference type="GO" id="GO:0005737">
    <property type="term" value="C:cytoplasm"/>
    <property type="evidence" value="ECO:0007669"/>
    <property type="project" value="UniProtKB-SubCell"/>
</dbReference>
<comment type="similarity">
    <text evidence="2 5">Belongs to the RecX family.</text>
</comment>
<dbReference type="OrthoDB" id="5295441at2"/>
<keyword evidence="9" id="KW-1185">Reference proteome</keyword>
<dbReference type="Proteomes" id="UP000248395">
    <property type="component" value="Unassembled WGS sequence"/>
</dbReference>
<dbReference type="InterPro" id="IPR053924">
    <property type="entry name" value="RecX_HTH_2nd"/>
</dbReference>
<dbReference type="HAMAP" id="MF_01114">
    <property type="entry name" value="RecX"/>
    <property type="match status" value="1"/>
</dbReference>